<evidence type="ECO:0008006" key="8">
    <source>
        <dbReference type="Google" id="ProtNLM"/>
    </source>
</evidence>
<dbReference type="Proteomes" id="UP000308549">
    <property type="component" value="Unassembled WGS sequence"/>
</dbReference>
<dbReference type="InterPro" id="IPR001129">
    <property type="entry name" value="Membr-assoc_MAPEG"/>
</dbReference>
<keyword evidence="7" id="KW-1185">Reference proteome</keyword>
<dbReference type="Gene3D" id="1.20.120.550">
    <property type="entry name" value="Membrane associated eicosanoid/glutathione metabolism-like domain"/>
    <property type="match status" value="1"/>
</dbReference>
<evidence type="ECO:0000256" key="4">
    <source>
        <dbReference type="ARBA" id="ARBA00023136"/>
    </source>
</evidence>
<accession>A0A4U0UCH8</accession>
<dbReference type="EMBL" id="NAJL01000006">
    <property type="protein sequence ID" value="TKA32015.1"/>
    <property type="molecule type" value="Genomic_DNA"/>
</dbReference>
<comment type="subcellular location">
    <subcellularLocation>
        <location evidence="1">Membrane</location>
    </subcellularLocation>
</comment>
<dbReference type="InterPro" id="IPR023352">
    <property type="entry name" value="MAPEG-like_dom_sf"/>
</dbReference>
<feature type="transmembrane region" description="Helical" evidence="5">
    <location>
        <begin position="134"/>
        <end position="152"/>
    </location>
</feature>
<organism evidence="6 7">
    <name type="scientific">Salinomyces thailandicus</name>
    <dbReference type="NCBI Taxonomy" id="706561"/>
    <lineage>
        <taxon>Eukaryota</taxon>
        <taxon>Fungi</taxon>
        <taxon>Dikarya</taxon>
        <taxon>Ascomycota</taxon>
        <taxon>Pezizomycotina</taxon>
        <taxon>Dothideomycetes</taxon>
        <taxon>Dothideomycetidae</taxon>
        <taxon>Mycosphaerellales</taxon>
        <taxon>Teratosphaeriaceae</taxon>
        <taxon>Salinomyces</taxon>
    </lineage>
</organism>
<protein>
    <recommendedName>
        <fullName evidence="8">Membrane-associated proteins in eicosanoid and glutathione metabolism</fullName>
    </recommendedName>
</protein>
<dbReference type="PANTHER" id="PTHR35371">
    <property type="entry name" value="INNER MEMBRANE PROTEIN"/>
    <property type="match status" value="1"/>
</dbReference>
<evidence type="ECO:0000256" key="1">
    <source>
        <dbReference type="ARBA" id="ARBA00004370"/>
    </source>
</evidence>
<proteinExistence type="predicted"/>
<evidence type="ECO:0000313" key="6">
    <source>
        <dbReference type="EMBL" id="TKA32015.1"/>
    </source>
</evidence>
<comment type="caution">
    <text evidence="6">The sequence shown here is derived from an EMBL/GenBank/DDBJ whole genome shotgun (WGS) entry which is preliminary data.</text>
</comment>
<gene>
    <name evidence="6" type="ORF">B0A50_01261</name>
</gene>
<reference evidence="6 7" key="1">
    <citation type="submission" date="2017-03" db="EMBL/GenBank/DDBJ databases">
        <title>Genomes of endolithic fungi from Antarctica.</title>
        <authorList>
            <person name="Coleine C."/>
            <person name="Masonjones S."/>
            <person name="Stajich J.E."/>
        </authorList>
    </citation>
    <scope>NUCLEOTIDE SEQUENCE [LARGE SCALE GENOMIC DNA]</scope>
    <source>
        <strain evidence="6 7">CCFEE 6315</strain>
    </source>
</reference>
<evidence type="ECO:0000313" key="7">
    <source>
        <dbReference type="Proteomes" id="UP000308549"/>
    </source>
</evidence>
<name>A0A4U0UCH8_9PEZI</name>
<evidence type="ECO:0000256" key="5">
    <source>
        <dbReference type="SAM" id="Phobius"/>
    </source>
</evidence>
<evidence type="ECO:0000256" key="3">
    <source>
        <dbReference type="ARBA" id="ARBA00022989"/>
    </source>
</evidence>
<feature type="transmembrane region" description="Helical" evidence="5">
    <location>
        <begin position="13"/>
        <end position="32"/>
    </location>
</feature>
<keyword evidence="4 5" id="KW-0472">Membrane</keyword>
<sequence>MASYLPDLARDNISFYFVPAAWVLAMMPRFYAVSTYRAATKKSLDNNAVREWSKTVSNDQALDSTTKGRILRAEAAQANGFENLGLFAAAIAAGNAAGLSPSLMNGLGGAWLASRFAYNHIYIYNDIVPSAARSLTYISGMGMCMAMFVMAGNKMRSGLLGI</sequence>
<keyword evidence="3 5" id="KW-1133">Transmembrane helix</keyword>
<evidence type="ECO:0000256" key="2">
    <source>
        <dbReference type="ARBA" id="ARBA00022692"/>
    </source>
</evidence>
<keyword evidence="2 5" id="KW-0812">Transmembrane</keyword>
<dbReference type="Pfam" id="PF01124">
    <property type="entry name" value="MAPEG"/>
    <property type="match status" value="1"/>
</dbReference>
<dbReference type="GO" id="GO:0016020">
    <property type="term" value="C:membrane"/>
    <property type="evidence" value="ECO:0007669"/>
    <property type="project" value="UniProtKB-SubCell"/>
</dbReference>
<dbReference type="SUPFAM" id="SSF161084">
    <property type="entry name" value="MAPEG domain-like"/>
    <property type="match status" value="1"/>
</dbReference>
<dbReference type="OrthoDB" id="2122304at2759"/>
<dbReference type="AlphaFoldDB" id="A0A4U0UCH8"/>
<dbReference type="PANTHER" id="PTHR35371:SF1">
    <property type="entry name" value="BLR7753 PROTEIN"/>
    <property type="match status" value="1"/>
</dbReference>